<evidence type="ECO:0000313" key="11">
    <source>
        <dbReference type="Proteomes" id="UP000887572"/>
    </source>
</evidence>
<evidence type="ECO:0000256" key="1">
    <source>
        <dbReference type="ARBA" id="ARBA00022707"/>
    </source>
</evidence>
<keyword evidence="2 10" id="KW-0479">Metal-binding</keyword>
<dbReference type="SMART" id="SM00275">
    <property type="entry name" value="G_alpha"/>
    <property type="match status" value="1"/>
</dbReference>
<feature type="binding site" evidence="9">
    <location>
        <begin position="291"/>
        <end position="294"/>
    </location>
    <ligand>
        <name>GTP</name>
        <dbReference type="ChEBI" id="CHEBI:37565"/>
    </ligand>
</feature>
<dbReference type="SUPFAM" id="SSF47895">
    <property type="entry name" value="Transducin (alpha subunit), insertion domain"/>
    <property type="match status" value="1"/>
</dbReference>
<evidence type="ECO:0000256" key="8">
    <source>
        <dbReference type="ARBA" id="ARBA00023288"/>
    </source>
</evidence>
<keyword evidence="3 9" id="KW-0547">Nucleotide-binding</keyword>
<dbReference type="InterPro" id="IPR027417">
    <property type="entry name" value="P-loop_NTPase"/>
</dbReference>
<dbReference type="PROSITE" id="PS51882">
    <property type="entry name" value="G_ALPHA"/>
    <property type="match status" value="1"/>
</dbReference>
<proteinExistence type="predicted"/>
<dbReference type="GO" id="GO:0005737">
    <property type="term" value="C:cytoplasm"/>
    <property type="evidence" value="ECO:0007669"/>
    <property type="project" value="TreeGrafter"/>
</dbReference>
<evidence type="ECO:0000256" key="2">
    <source>
        <dbReference type="ARBA" id="ARBA00022723"/>
    </source>
</evidence>
<dbReference type="CDD" id="cd00066">
    <property type="entry name" value="G-alpha"/>
    <property type="match status" value="1"/>
</dbReference>
<dbReference type="GO" id="GO:0001664">
    <property type="term" value="F:G protein-coupled receptor binding"/>
    <property type="evidence" value="ECO:0007669"/>
    <property type="project" value="TreeGrafter"/>
</dbReference>
<dbReference type="PANTHER" id="PTHR10218">
    <property type="entry name" value="GTP-BINDING PROTEIN ALPHA SUBUNIT"/>
    <property type="match status" value="1"/>
</dbReference>
<dbReference type="GO" id="GO:0046872">
    <property type="term" value="F:metal ion binding"/>
    <property type="evidence" value="ECO:0007669"/>
    <property type="project" value="UniProtKB-KW"/>
</dbReference>
<dbReference type="PANTHER" id="PTHR10218:SF302">
    <property type="entry name" value="GUANINE NUCLEOTIDE-BINDING PROTEIN ALPHA-5 SUBUNIT"/>
    <property type="match status" value="1"/>
</dbReference>
<keyword evidence="5 9" id="KW-0342">GTP-binding</keyword>
<evidence type="ECO:0000256" key="10">
    <source>
        <dbReference type="PIRSR" id="PIRSR601019-2"/>
    </source>
</evidence>
<dbReference type="GO" id="GO:0005834">
    <property type="term" value="C:heterotrimeric G-protein complex"/>
    <property type="evidence" value="ECO:0007669"/>
    <property type="project" value="TreeGrafter"/>
</dbReference>
<keyword evidence="7" id="KW-0807">Transducer</keyword>
<evidence type="ECO:0000256" key="3">
    <source>
        <dbReference type="ARBA" id="ARBA00022741"/>
    </source>
</evidence>
<name>A0A914IG36_GLORO</name>
<dbReference type="FunFam" id="3.40.50.300:FF:002307">
    <property type="entry name" value="Guanine nucleotide-binding protein G(k) subunit alpha"/>
    <property type="match status" value="1"/>
</dbReference>
<dbReference type="Pfam" id="PF00503">
    <property type="entry name" value="G-alpha"/>
    <property type="match status" value="1"/>
</dbReference>
<dbReference type="GO" id="GO:0005525">
    <property type="term" value="F:GTP binding"/>
    <property type="evidence" value="ECO:0007669"/>
    <property type="project" value="UniProtKB-KW"/>
</dbReference>
<keyword evidence="6" id="KW-0564">Palmitate</keyword>
<dbReference type="GO" id="GO:0031683">
    <property type="term" value="F:G-protein beta/gamma-subunit complex binding"/>
    <property type="evidence" value="ECO:0007669"/>
    <property type="project" value="InterPro"/>
</dbReference>
<accession>A0A914IG36</accession>
<evidence type="ECO:0000256" key="5">
    <source>
        <dbReference type="ARBA" id="ARBA00023134"/>
    </source>
</evidence>
<evidence type="ECO:0000256" key="6">
    <source>
        <dbReference type="ARBA" id="ARBA00023139"/>
    </source>
</evidence>
<feature type="binding site" evidence="10">
    <location>
        <position position="203"/>
    </location>
    <ligand>
        <name>Mg(2+)</name>
        <dbReference type="ChEBI" id="CHEBI:18420"/>
    </ligand>
</feature>
<feature type="binding site" evidence="10">
    <location>
        <position position="69"/>
    </location>
    <ligand>
        <name>Mg(2+)</name>
        <dbReference type="ChEBI" id="CHEBI:18420"/>
    </ligand>
</feature>
<protein>
    <submittedName>
        <fullName evidence="12">Uncharacterized protein</fullName>
    </submittedName>
</protein>
<dbReference type="InterPro" id="IPR011025">
    <property type="entry name" value="GproteinA_insert"/>
</dbReference>
<dbReference type="WBParaSite" id="Gr19_v10_g9586.t1">
    <property type="protein sequence ID" value="Gr19_v10_g9586.t1"/>
    <property type="gene ID" value="Gr19_v10_g9586"/>
</dbReference>
<dbReference type="SUPFAM" id="SSF52540">
    <property type="entry name" value="P-loop containing nucleoside triphosphate hydrolases"/>
    <property type="match status" value="1"/>
</dbReference>
<keyword evidence="1" id="KW-0519">Myristate</keyword>
<dbReference type="AlphaFoldDB" id="A0A914IG36"/>
<evidence type="ECO:0000256" key="9">
    <source>
        <dbReference type="PIRSR" id="PIRSR601019-1"/>
    </source>
</evidence>
<keyword evidence="8" id="KW-0449">Lipoprotein</keyword>
<dbReference type="InterPro" id="IPR001019">
    <property type="entry name" value="Gprotein_alpha_su"/>
</dbReference>
<feature type="binding site" evidence="9">
    <location>
        <begin position="222"/>
        <end position="226"/>
    </location>
    <ligand>
        <name>GTP</name>
        <dbReference type="ChEBI" id="CHEBI:37565"/>
    </ligand>
</feature>
<dbReference type="Proteomes" id="UP000887572">
    <property type="component" value="Unplaced"/>
</dbReference>
<organism evidence="11 12">
    <name type="scientific">Globodera rostochiensis</name>
    <name type="common">Golden nematode worm</name>
    <name type="synonym">Heterodera rostochiensis</name>
    <dbReference type="NCBI Taxonomy" id="31243"/>
    <lineage>
        <taxon>Eukaryota</taxon>
        <taxon>Metazoa</taxon>
        <taxon>Ecdysozoa</taxon>
        <taxon>Nematoda</taxon>
        <taxon>Chromadorea</taxon>
        <taxon>Rhabditida</taxon>
        <taxon>Tylenchina</taxon>
        <taxon>Tylenchomorpha</taxon>
        <taxon>Tylenchoidea</taxon>
        <taxon>Heteroderidae</taxon>
        <taxon>Heteroderinae</taxon>
        <taxon>Globodera</taxon>
    </lineage>
</organism>
<dbReference type="PRINTS" id="PR00318">
    <property type="entry name" value="GPROTEINA"/>
</dbReference>
<dbReference type="Gene3D" id="1.10.400.10">
    <property type="entry name" value="GI Alpha 1, domain 2-like"/>
    <property type="match status" value="1"/>
</dbReference>
<sequence length="385" mass="44063">MGSVCCAASCNRISVISQSGDETMTLKNVVEKIQLQKSRKIDVGLKKEAEANMKVLKVLLLGASNSGKSTIAKQMRILHTEGFSEAEKLHYKYMVHSNYIDLFPQIAKGIIKFGIQVPPTERELVETFEQAYYGQFLNLDQAEDLLGLIRNFLSFTCVKKAIERIAELDAPDNTEYLLENAHKILKENYSPSHEDIIHARAATKGIHEIIFAFREFKIRLIDVGGQKTERRKWIHCFEGVAAILFVVSLSCYNQAMEEDSQTNQMADTIEMFKTMYRNKFLRTSSFIMFLNKKDIFAKKLLQVPLQQFLPRFEGRLKANPTLNSEELYITAVDFIKQTFTAIRRQDKRQIYAHVTNATDTRNIDFVFNVTCDIIITKNIKAAGMN</sequence>
<dbReference type="Gene3D" id="3.40.50.300">
    <property type="entry name" value="P-loop containing nucleotide triphosphate hydrolases"/>
    <property type="match status" value="1"/>
</dbReference>
<evidence type="ECO:0000256" key="4">
    <source>
        <dbReference type="ARBA" id="ARBA00022842"/>
    </source>
</evidence>
<evidence type="ECO:0000313" key="12">
    <source>
        <dbReference type="WBParaSite" id="Gr19_v10_g9586.t1"/>
    </source>
</evidence>
<feature type="binding site" evidence="9">
    <location>
        <position position="357"/>
    </location>
    <ligand>
        <name>GTP</name>
        <dbReference type="ChEBI" id="CHEBI:37565"/>
    </ligand>
</feature>
<dbReference type="GO" id="GO:0007188">
    <property type="term" value="P:adenylate cyclase-modulating G protein-coupled receptor signaling pathway"/>
    <property type="evidence" value="ECO:0007669"/>
    <property type="project" value="TreeGrafter"/>
</dbReference>
<dbReference type="GO" id="GO:0003924">
    <property type="term" value="F:GTPase activity"/>
    <property type="evidence" value="ECO:0007669"/>
    <property type="project" value="InterPro"/>
</dbReference>
<reference evidence="12" key="1">
    <citation type="submission" date="2022-11" db="UniProtKB">
        <authorList>
            <consortium name="WormBaseParasite"/>
        </authorList>
    </citation>
    <scope>IDENTIFICATION</scope>
</reference>
<evidence type="ECO:0000256" key="7">
    <source>
        <dbReference type="ARBA" id="ARBA00023224"/>
    </source>
</evidence>
<keyword evidence="11" id="KW-1185">Reference proteome</keyword>
<keyword evidence="4 10" id="KW-0460">Magnesium</keyword>